<feature type="region of interest" description="Disordered" evidence="1">
    <location>
        <begin position="362"/>
        <end position="465"/>
    </location>
</feature>
<dbReference type="EMBL" id="PQXM01000755">
    <property type="protein sequence ID" value="TGO69789.1"/>
    <property type="molecule type" value="Genomic_DNA"/>
</dbReference>
<evidence type="ECO:0000313" key="3">
    <source>
        <dbReference type="Proteomes" id="UP000297229"/>
    </source>
</evidence>
<feature type="region of interest" description="Disordered" evidence="1">
    <location>
        <begin position="1"/>
        <end position="25"/>
    </location>
</feature>
<keyword evidence="3" id="KW-1185">Reference proteome</keyword>
<feature type="compositionally biased region" description="Polar residues" evidence="1">
    <location>
        <begin position="1"/>
        <end position="11"/>
    </location>
</feature>
<accession>A0A4Z1J7U0</accession>
<comment type="caution">
    <text evidence="2">The sequence shown here is derived from an EMBL/GenBank/DDBJ whole genome shotgun (WGS) entry which is preliminary data.</text>
</comment>
<dbReference type="STRING" id="278938.A0A4Z1J7U0"/>
<reference evidence="2 3" key="1">
    <citation type="submission" date="2017-12" db="EMBL/GenBank/DDBJ databases">
        <title>Comparative genomics of Botrytis spp.</title>
        <authorList>
            <person name="Valero-Jimenez C.A."/>
            <person name="Tapia P."/>
            <person name="Veloso J."/>
            <person name="Silva-Moreno E."/>
            <person name="Staats M."/>
            <person name="Valdes J.H."/>
            <person name="Van Kan J.A.L."/>
        </authorList>
    </citation>
    <scope>NUCLEOTIDE SEQUENCE [LARGE SCALE GENOMIC DNA]</scope>
    <source>
        <strain evidence="2 3">Be9601</strain>
    </source>
</reference>
<dbReference type="AlphaFoldDB" id="A0A4Z1J7U0"/>
<feature type="compositionally biased region" description="Polar residues" evidence="1">
    <location>
        <begin position="436"/>
        <end position="445"/>
    </location>
</feature>
<evidence type="ECO:0000313" key="2">
    <source>
        <dbReference type="EMBL" id="TGO69789.1"/>
    </source>
</evidence>
<feature type="compositionally biased region" description="Polar residues" evidence="1">
    <location>
        <begin position="392"/>
        <end position="403"/>
    </location>
</feature>
<organism evidence="2 3">
    <name type="scientific">Botrytis elliptica</name>
    <dbReference type="NCBI Taxonomy" id="278938"/>
    <lineage>
        <taxon>Eukaryota</taxon>
        <taxon>Fungi</taxon>
        <taxon>Dikarya</taxon>
        <taxon>Ascomycota</taxon>
        <taxon>Pezizomycotina</taxon>
        <taxon>Leotiomycetes</taxon>
        <taxon>Helotiales</taxon>
        <taxon>Sclerotiniaceae</taxon>
        <taxon>Botrytis</taxon>
    </lineage>
</organism>
<evidence type="ECO:0000256" key="1">
    <source>
        <dbReference type="SAM" id="MobiDB-lite"/>
    </source>
</evidence>
<protein>
    <submittedName>
        <fullName evidence="2">Uncharacterized protein</fullName>
    </submittedName>
</protein>
<dbReference type="Proteomes" id="UP000297229">
    <property type="component" value="Unassembled WGS sequence"/>
</dbReference>
<name>A0A4Z1J7U0_9HELO</name>
<sequence length="712" mass="81409">MSSRLQAQSILSKKRSRSKTASRGKDKRIRDLYRSLGFYPVADSELKKKISVFTKSLNITPLKVMSKEHPEAQKLAESFCADKETVQFLWPDFGASNHRRRLVWENDKMNMVTTTKRFMARILKLLTHIFALKMHYFFRNLRQKVCATSEAPQNTLGGGRDLDSDDEPLVTLGHQGLSMRNQQLKAGQECSKAGKFSSTIAGSPAMSSNRRNIDESKLRELNHQEKCNAHIRHIKPIDDKKMMAEFISPQWLENEEFSWVAQGGLEPDSYILRFMHGFLYYNSDQNMSLMNFVRLFKDEPVIANKIHYKTLKGRLQTRVGELADALLGERLLFRNRSSNKISRTQELDAAWDQRLTIWDQPSEEAREEVESSTTQRRDVYEMSVSPDRNEFTTKCQQRSSNSKVPMDLSRRRTFQSTSLSGYADEETTAAKRRRLSTFNQDQSSIMKEKDKGVDGGQSNSNEKSQGEIGIMQRHSSYQFGRTSQFLEDDLAHATAAKTPTTMCNPEMSNPKLNLTGPISTTAIVSGATIKPDPNPALNPRSEFLSSHSPFSNHFPLQSRPVSTDPRLSPLFTTPLQPITQMAGEPASEDDLPLATFSNDINFIFLSKQNFDYENPLKVNIKNLEDFSLSSFISLFAQRSGVNIHKVDGLKFTILLGDDRLETVMKEDERKWENVVEIIRDLWKYSKIQWLNGTKLKSRVCRILTERIHTRAL</sequence>
<gene>
    <name evidence="2" type="ORF">BELL_0757g00010</name>
</gene>
<feature type="compositionally biased region" description="Basic residues" evidence="1">
    <location>
        <begin position="12"/>
        <end position="25"/>
    </location>
</feature>
<proteinExistence type="predicted"/>